<dbReference type="Proteomes" id="UP000309848">
    <property type="component" value="Unassembled WGS sequence"/>
</dbReference>
<organism evidence="2 3">
    <name type="scientific">Sphingomonas naasensis</name>
    <dbReference type="NCBI Taxonomy" id="1344951"/>
    <lineage>
        <taxon>Bacteria</taxon>
        <taxon>Pseudomonadati</taxon>
        <taxon>Pseudomonadota</taxon>
        <taxon>Alphaproteobacteria</taxon>
        <taxon>Sphingomonadales</taxon>
        <taxon>Sphingomonadaceae</taxon>
        <taxon>Sphingomonas</taxon>
    </lineage>
</organism>
<accession>A0A4S1WVB8</accession>
<sequence>MDFARSCVSGLLALAVCGCGGSGKETTDDASAAARTASAGERAQARAYVGRFATGNPDVCFREVGLTQPALEARSGEGGGPRVPPVRVVVAIDGSGSMAGRIGGQTKLDLAREAATRFVDGLPASVEASLLVFGQQGDNSAAGKARSCAGIDVLAPMSNDRAQLGAAVSRVRAVGWTPLAAGLAKAEALLARSATEGAQIIYVVSDGEETCGGDPVAAARRINSGATRAIVNIIGFSLPSGEAAALKAVSDAGGGSFVNLNSRADYDQTLARLREANRQSGNVLRQSNAVSGNVLRTSNATSSATLCISNMISSETLRMSNDLSARVLRKEGLPFRSTAEGLLKERHDAMRGRLERYRARLQGDEARTRDTIDAAADAVR</sequence>
<proteinExistence type="predicted"/>
<dbReference type="Gene3D" id="3.40.50.410">
    <property type="entry name" value="von Willebrand factor, type A domain"/>
    <property type="match status" value="1"/>
</dbReference>
<dbReference type="PROSITE" id="PS51257">
    <property type="entry name" value="PROKAR_LIPOPROTEIN"/>
    <property type="match status" value="1"/>
</dbReference>
<evidence type="ECO:0000259" key="1">
    <source>
        <dbReference type="PROSITE" id="PS50234"/>
    </source>
</evidence>
<protein>
    <submittedName>
        <fullName evidence="2">VWA domain-containing protein</fullName>
    </submittedName>
</protein>
<dbReference type="OrthoDB" id="9783818at2"/>
<dbReference type="Pfam" id="PF13519">
    <property type="entry name" value="VWA_2"/>
    <property type="match status" value="1"/>
</dbReference>
<comment type="caution">
    <text evidence="2">The sequence shown here is derived from an EMBL/GenBank/DDBJ whole genome shotgun (WGS) entry which is preliminary data.</text>
</comment>
<dbReference type="EMBL" id="SRXU01000001">
    <property type="protein sequence ID" value="TGX46190.1"/>
    <property type="molecule type" value="Genomic_DNA"/>
</dbReference>
<evidence type="ECO:0000313" key="2">
    <source>
        <dbReference type="EMBL" id="TGX46190.1"/>
    </source>
</evidence>
<dbReference type="RefSeq" id="WP_135982770.1">
    <property type="nucleotide sequence ID" value="NZ_JAASQM010000001.1"/>
</dbReference>
<dbReference type="InterPro" id="IPR036465">
    <property type="entry name" value="vWFA_dom_sf"/>
</dbReference>
<dbReference type="SUPFAM" id="SSF53300">
    <property type="entry name" value="vWA-like"/>
    <property type="match status" value="1"/>
</dbReference>
<keyword evidence="3" id="KW-1185">Reference proteome</keyword>
<gene>
    <name evidence="2" type="ORF">E5A74_03245</name>
</gene>
<evidence type="ECO:0000313" key="3">
    <source>
        <dbReference type="Proteomes" id="UP000309848"/>
    </source>
</evidence>
<reference evidence="2 3" key="1">
    <citation type="submission" date="2019-04" db="EMBL/GenBank/DDBJ databases">
        <title>Sphingomonas psychrotolerans sp. nov., isolated from soil in the Tianshan Mountains, Xinjiang, China.</title>
        <authorList>
            <person name="Luo Y."/>
            <person name="Sheng H."/>
        </authorList>
    </citation>
    <scope>NUCLEOTIDE SEQUENCE [LARGE SCALE GENOMIC DNA]</scope>
    <source>
        <strain evidence="2 3">KIS18-15</strain>
    </source>
</reference>
<dbReference type="SMART" id="SM00327">
    <property type="entry name" value="VWA"/>
    <property type="match status" value="1"/>
</dbReference>
<dbReference type="InterPro" id="IPR002035">
    <property type="entry name" value="VWF_A"/>
</dbReference>
<dbReference type="AlphaFoldDB" id="A0A4S1WVB8"/>
<name>A0A4S1WVB8_9SPHN</name>
<feature type="domain" description="VWFA" evidence="1">
    <location>
        <begin position="87"/>
        <end position="277"/>
    </location>
</feature>
<dbReference type="PROSITE" id="PS50234">
    <property type="entry name" value="VWFA"/>
    <property type="match status" value="1"/>
</dbReference>